<protein>
    <submittedName>
        <fullName evidence="2">Uncharacterized protein</fullName>
    </submittedName>
</protein>
<feature type="transmembrane region" description="Helical" evidence="1">
    <location>
        <begin position="77"/>
        <end position="98"/>
    </location>
</feature>
<name>A0A449BBV3_HAPAX</name>
<keyword evidence="1" id="KW-0472">Membrane</keyword>
<feature type="transmembrane region" description="Helical" evidence="1">
    <location>
        <begin position="12"/>
        <end position="33"/>
    </location>
</feature>
<organism evidence="2 3">
    <name type="scientific">Haploplasma axanthum</name>
    <name type="common">Acholeplasma axanthum</name>
    <dbReference type="NCBI Taxonomy" id="29552"/>
    <lineage>
        <taxon>Bacteria</taxon>
        <taxon>Bacillati</taxon>
        <taxon>Mycoplasmatota</taxon>
        <taxon>Mollicutes</taxon>
        <taxon>Acholeplasmatales</taxon>
        <taxon>Acholeplasmataceae</taxon>
        <taxon>Haploplasma</taxon>
    </lineage>
</organism>
<sequence length="107" mass="11814">MCIFHIDCPFDLIVAIFIASFSFLNIGLAIIGVYKTKRKSPLLNVIKVISFMTSLTDIALTQKAILSVTSSNPSNYYNALFGIGIGCIGMIISFVLIYKTSKRRKIS</sequence>
<evidence type="ECO:0000313" key="3">
    <source>
        <dbReference type="Proteomes" id="UP000289841"/>
    </source>
</evidence>
<dbReference type="AlphaFoldDB" id="A0A449BBV3"/>
<dbReference type="STRING" id="1278311.GCA_000428705_00477"/>
<accession>A0A449BBV3</accession>
<proteinExistence type="predicted"/>
<dbReference type="Proteomes" id="UP000289841">
    <property type="component" value="Chromosome"/>
</dbReference>
<evidence type="ECO:0000256" key="1">
    <source>
        <dbReference type="SAM" id="Phobius"/>
    </source>
</evidence>
<keyword evidence="3" id="KW-1185">Reference proteome</keyword>
<evidence type="ECO:0000313" key="2">
    <source>
        <dbReference type="EMBL" id="VEU79927.1"/>
    </source>
</evidence>
<dbReference type="KEGG" id="aaxa:NCTC10138_00280"/>
<keyword evidence="1" id="KW-1133">Transmembrane helix</keyword>
<reference evidence="2 3" key="1">
    <citation type="submission" date="2019-01" db="EMBL/GenBank/DDBJ databases">
        <authorList>
            <consortium name="Pathogen Informatics"/>
        </authorList>
    </citation>
    <scope>NUCLEOTIDE SEQUENCE [LARGE SCALE GENOMIC DNA]</scope>
    <source>
        <strain evidence="2 3">NCTC10138</strain>
    </source>
</reference>
<dbReference type="EMBL" id="LR215048">
    <property type="protein sequence ID" value="VEU79927.1"/>
    <property type="molecule type" value="Genomic_DNA"/>
</dbReference>
<keyword evidence="1" id="KW-0812">Transmembrane</keyword>
<gene>
    <name evidence="2" type="ORF">NCTC10138_00280</name>
</gene>
<dbReference type="RefSeq" id="WP_026390151.1">
    <property type="nucleotide sequence ID" value="NZ_LR215048.1"/>
</dbReference>